<dbReference type="InterPro" id="IPR023562">
    <property type="entry name" value="ClpP/TepA"/>
</dbReference>
<dbReference type="GO" id="GO:0006508">
    <property type="term" value="P:proteolysis"/>
    <property type="evidence" value="ECO:0007669"/>
    <property type="project" value="UniProtKB-KW"/>
</dbReference>
<accession>A0A2H4PRN5</accession>
<dbReference type="GO" id="GO:0008233">
    <property type="term" value="F:peptidase activity"/>
    <property type="evidence" value="ECO:0007669"/>
    <property type="project" value="UniProtKB-KW"/>
</dbReference>
<keyword evidence="1" id="KW-0378">Hydrolase</keyword>
<dbReference type="Gene3D" id="3.90.226.10">
    <property type="entry name" value="2-enoyl-CoA Hydratase, Chain A, domain 1"/>
    <property type="match status" value="1"/>
</dbReference>
<name>A0A2H4PRN5_9CAUD</name>
<dbReference type="KEGG" id="vg:40097302"/>
<dbReference type="Proteomes" id="UP000241842">
    <property type="component" value="Segment"/>
</dbReference>
<dbReference type="SUPFAM" id="SSF52096">
    <property type="entry name" value="ClpP/crotonase"/>
    <property type="match status" value="1"/>
</dbReference>
<dbReference type="RefSeq" id="YP_009620649.1">
    <property type="nucleotide sequence ID" value="NC_042090.1"/>
</dbReference>
<protein>
    <submittedName>
        <fullName evidence="1">Putative ATP-dependent Clp protease</fullName>
    </submittedName>
</protein>
<evidence type="ECO:0000313" key="2">
    <source>
        <dbReference type="Proteomes" id="UP000241842"/>
    </source>
</evidence>
<dbReference type="Pfam" id="PF00574">
    <property type="entry name" value="CLP_protease"/>
    <property type="match status" value="1"/>
</dbReference>
<sequence>MFEDEEGIISLKQPVLTAQVGSTVYNYHMDEPIGDPSNYRDLITVLSMATEADVINLYINGPGGDLSTTMQLCNAIASSSATVVGHLQGSACSGHAFIFLACHEWVVYPVSYVMLHTSTGGTYGTGNNNHAAIANLDQIMSALMDYFVVPFMSKEEVEQRIFTYKDDVYFSGEDLSTRLDKLSKYRQAAIKEYMESN</sequence>
<evidence type="ECO:0000313" key="1">
    <source>
        <dbReference type="EMBL" id="ATW69965.1"/>
    </source>
</evidence>
<dbReference type="OrthoDB" id="8812at10239"/>
<keyword evidence="2" id="KW-1185">Reference proteome</keyword>
<dbReference type="InterPro" id="IPR029045">
    <property type="entry name" value="ClpP/crotonase-like_dom_sf"/>
</dbReference>
<reference evidence="2" key="1">
    <citation type="submission" date="2017-10" db="EMBL/GenBank/DDBJ databases">
        <title>Isolation and characterization of a group of new proteus bacteriophages.</title>
        <authorList>
            <person name="Kozlova Y.N."/>
            <person name="Morozova V.V."/>
            <person name="Babkin I.V."/>
            <person name="Tikunova N.V."/>
            <person name="Bokovaya O.V."/>
            <person name="Shedko E.D."/>
        </authorList>
    </citation>
    <scope>NUCLEOTIDE SEQUENCE [LARGE SCALE GENOMIC DNA]</scope>
</reference>
<keyword evidence="1" id="KW-0645">Protease</keyword>
<dbReference type="GeneID" id="40097302"/>
<organism evidence="1 2">
    <name type="scientific">Proteus phage PM135</name>
    <dbReference type="NCBI Taxonomy" id="2048008"/>
    <lineage>
        <taxon>Viruses</taxon>
        <taxon>Duplodnaviria</taxon>
        <taxon>Heunggongvirae</taxon>
        <taxon>Uroviricota</taxon>
        <taxon>Caudoviricetes</taxon>
        <taxon>Demerecviridae</taxon>
        <taxon>Novosibvirus</taxon>
        <taxon>Novosibvirus PM135</taxon>
    </lineage>
</organism>
<proteinExistence type="predicted"/>
<dbReference type="EMBL" id="MG030347">
    <property type="protein sequence ID" value="ATW69965.1"/>
    <property type="molecule type" value="Genomic_DNA"/>
</dbReference>